<sequence>MLKNQGGMVVILGGSDLVEVQHLLHLLAARVVPAAQRNVVGGADFRMVFSLLLVSDKKLM</sequence>
<reference evidence="1 2" key="1">
    <citation type="submission" date="2020-08" db="EMBL/GenBank/DDBJ databases">
        <title>Genomic Encyclopedia of Type Strains, Phase IV (KMG-IV): sequencing the most valuable type-strain genomes for metagenomic binning, comparative biology and taxonomic classification.</title>
        <authorList>
            <person name="Goeker M."/>
        </authorList>
    </citation>
    <scope>NUCLEOTIDE SEQUENCE [LARGE SCALE GENOMIC DNA]</scope>
    <source>
        <strain evidence="1 2">DSM 26701</strain>
    </source>
</reference>
<name>A0ABR6K516_9BACT</name>
<protein>
    <submittedName>
        <fullName evidence="1">Uncharacterized protein</fullName>
    </submittedName>
</protein>
<proteinExistence type="predicted"/>
<comment type="caution">
    <text evidence="1">The sequence shown here is derived from an EMBL/GenBank/DDBJ whole genome shotgun (WGS) entry which is preliminary data.</text>
</comment>
<dbReference type="Proteomes" id="UP000579570">
    <property type="component" value="Unassembled WGS sequence"/>
</dbReference>
<evidence type="ECO:0000313" key="2">
    <source>
        <dbReference type="Proteomes" id="UP000579570"/>
    </source>
</evidence>
<keyword evidence="2" id="KW-1185">Reference proteome</keyword>
<dbReference type="EMBL" id="JACHNV010000012">
    <property type="protein sequence ID" value="MBB4603629.1"/>
    <property type="molecule type" value="Genomic_DNA"/>
</dbReference>
<accession>A0ABR6K516</accession>
<gene>
    <name evidence="1" type="ORF">GGU46_004292</name>
</gene>
<evidence type="ECO:0000313" key="1">
    <source>
        <dbReference type="EMBL" id="MBB4603629.1"/>
    </source>
</evidence>
<organism evidence="1 2">
    <name type="scientific">Hymenobacter latericoloratus</name>
    <dbReference type="NCBI Taxonomy" id="1411121"/>
    <lineage>
        <taxon>Bacteria</taxon>
        <taxon>Pseudomonadati</taxon>
        <taxon>Bacteroidota</taxon>
        <taxon>Cytophagia</taxon>
        <taxon>Cytophagales</taxon>
        <taxon>Hymenobacteraceae</taxon>
        <taxon>Hymenobacter</taxon>
    </lineage>
</organism>